<accession>A0A6B7ZFR3</accession>
<gene>
    <name evidence="2" type="ORF">N1M2_98</name>
</gene>
<evidence type="ECO:0000313" key="3">
    <source>
        <dbReference type="Proteomes" id="UP000464669"/>
    </source>
</evidence>
<evidence type="ECO:0000256" key="1">
    <source>
        <dbReference type="SAM" id="Coils"/>
    </source>
</evidence>
<organism evidence="2 3">
    <name type="scientific">Klebsiella phage N1M2</name>
    <dbReference type="NCBI Taxonomy" id="2664939"/>
    <lineage>
        <taxon>Viruses</taxon>
        <taxon>Duplodnaviria</taxon>
        <taxon>Heunggongvirae</taxon>
        <taxon>Uroviricota</taxon>
        <taxon>Caudoviricetes</taxon>
        <taxon>Chimalliviridae</taxon>
        <taxon>Nimduovirus</taxon>
        <taxon>Nimduovirus N1M2</taxon>
    </lineage>
</organism>
<dbReference type="EMBL" id="MN642089">
    <property type="protein sequence ID" value="QGH71961.1"/>
    <property type="molecule type" value="Genomic_DNA"/>
</dbReference>
<protein>
    <submittedName>
        <fullName evidence="2">Uncharacterized protein</fullName>
    </submittedName>
</protein>
<proteinExistence type="predicted"/>
<sequence>MYLESFKEAVENASKNRIGIYESEHNQIRVTCQAEIRLDFYLQNTVVKSNLLGITVRATNNVVDKSHGNTPEGYINDVILNELKDADEQADEGQDKGIRTLFSARLIDNHNRVGTLWTTGFGEVTRIIPVKDEEQAEGLYLAGGLGLQHKEFIPIEELIQPKRMLGLNVHRTEIDARKFGLGEYTISVMTERDKIRKECKDLRTENKKLASKVDDLENKISIEKINKAHGDFKHTVSMEYIKENNVNNALGGFSRLVSLVVSNIKTFISLASILRAM</sequence>
<evidence type="ECO:0000313" key="2">
    <source>
        <dbReference type="EMBL" id="QGH71961.1"/>
    </source>
</evidence>
<keyword evidence="1" id="KW-0175">Coiled coil</keyword>
<reference evidence="2 3" key="1">
    <citation type="submission" date="2019-11" db="EMBL/GenBank/DDBJ databases">
        <authorList>
            <person name="Lewis R."/>
            <person name="Clooney A.G."/>
            <person name="Stockdale S.R."/>
            <person name="Buttimer C."/>
            <person name="Draper L.A."/>
            <person name="Ross R.P."/>
            <person name="Hill C."/>
        </authorList>
    </citation>
    <scope>NUCLEOTIDE SEQUENCE [LARGE SCALE GENOMIC DNA]</scope>
</reference>
<name>A0A6B7ZFR3_9CAUD</name>
<dbReference type="Proteomes" id="UP000464669">
    <property type="component" value="Segment"/>
</dbReference>
<keyword evidence="3" id="KW-1185">Reference proteome</keyword>
<feature type="coiled-coil region" evidence="1">
    <location>
        <begin position="192"/>
        <end position="226"/>
    </location>
</feature>